<dbReference type="GO" id="GO:0016757">
    <property type="term" value="F:glycosyltransferase activity"/>
    <property type="evidence" value="ECO:0007669"/>
    <property type="project" value="UniProtKB-KW"/>
</dbReference>
<name>A0ABT4VFH7_9HELI</name>
<keyword evidence="2" id="KW-0328">Glycosyltransferase</keyword>
<evidence type="ECO:0000313" key="2">
    <source>
        <dbReference type="EMBL" id="MDA3969442.1"/>
    </source>
</evidence>
<dbReference type="EC" id="2.4.-.-" evidence="2"/>
<keyword evidence="2" id="KW-0808">Transferase</keyword>
<feature type="domain" description="Glycosyltransferase 2-like" evidence="1">
    <location>
        <begin position="6"/>
        <end position="117"/>
    </location>
</feature>
<keyword evidence="3" id="KW-1185">Reference proteome</keyword>
<dbReference type="Proteomes" id="UP001210261">
    <property type="component" value="Unassembled WGS sequence"/>
</dbReference>
<protein>
    <submittedName>
        <fullName evidence="2">Glycosyltransferase</fullName>
        <ecNumber evidence="2">2.4.-.-</ecNumber>
    </submittedName>
</protein>
<sequence>MKPSLSILIPNYNGEQTITRTLDSILNQKTNYPYKIIISDDASTDNSIKVIEKYRKKHKDKIKLIKQKKNLKVCKNAIALYKQIDSEYFCTLDSDDYWLRDDKIEKALNFLESNKNYTSYQGKTLVKKPNEDYIYIDYPIDHSCMFLSLLTADERDKVIQNKTLTQQDLELIKSPMSHPTMGHTSSSIFRNCLNNYMHIFDNALEDDIYGGDSFRNFVHLIHGFSYHSTDVDSVYNMHGNGVFSSINEDLLHYRLAHLWYQFWEFSNRQFILPLATSFRHYLTIQDRLKTIAYKAVDNPHYRIPIMQKVYAEHYNKLKGFYSTSEIFKDIIKIA</sequence>
<evidence type="ECO:0000259" key="1">
    <source>
        <dbReference type="Pfam" id="PF00535"/>
    </source>
</evidence>
<organism evidence="2 3">
    <name type="scientific">Helicobacter ibis</name>
    <dbReference type="NCBI Taxonomy" id="2962633"/>
    <lineage>
        <taxon>Bacteria</taxon>
        <taxon>Pseudomonadati</taxon>
        <taxon>Campylobacterota</taxon>
        <taxon>Epsilonproteobacteria</taxon>
        <taxon>Campylobacterales</taxon>
        <taxon>Helicobacteraceae</taxon>
        <taxon>Helicobacter</taxon>
    </lineage>
</organism>
<dbReference type="RefSeq" id="WP_271021800.1">
    <property type="nucleotide sequence ID" value="NZ_JAQHXR010000004.1"/>
</dbReference>
<dbReference type="PANTHER" id="PTHR22916">
    <property type="entry name" value="GLYCOSYLTRANSFERASE"/>
    <property type="match status" value="1"/>
</dbReference>
<proteinExistence type="predicted"/>
<dbReference type="Gene3D" id="3.90.550.10">
    <property type="entry name" value="Spore Coat Polysaccharide Biosynthesis Protein SpsA, Chain A"/>
    <property type="match status" value="1"/>
</dbReference>
<reference evidence="2 3" key="1">
    <citation type="submission" date="2023-01" db="EMBL/GenBank/DDBJ databases">
        <title>Description of Helicobacter ibis sp. nov. isolated from faecal droppings of black-faced ibis (Theristicus melanopis).</title>
        <authorList>
            <person name="Lopez-Cantillo M."/>
            <person name="Vidal-Veuthey B."/>
            <person name="Mella A."/>
            <person name="De La Haba R."/>
            <person name="Collado L."/>
        </authorList>
    </citation>
    <scope>NUCLEOTIDE SEQUENCE [LARGE SCALE GENOMIC DNA]</scope>
    <source>
        <strain evidence="2 3">A82</strain>
    </source>
</reference>
<dbReference type="InterPro" id="IPR029044">
    <property type="entry name" value="Nucleotide-diphossugar_trans"/>
</dbReference>
<dbReference type="PANTHER" id="PTHR22916:SF3">
    <property type="entry name" value="UDP-GLCNAC:BETAGAL BETA-1,3-N-ACETYLGLUCOSAMINYLTRANSFERASE-LIKE PROTEIN 1"/>
    <property type="match status" value="1"/>
</dbReference>
<accession>A0ABT4VFH7</accession>
<evidence type="ECO:0000313" key="3">
    <source>
        <dbReference type="Proteomes" id="UP001210261"/>
    </source>
</evidence>
<dbReference type="EMBL" id="JAQHXR010000004">
    <property type="protein sequence ID" value="MDA3969442.1"/>
    <property type="molecule type" value="Genomic_DNA"/>
</dbReference>
<gene>
    <name evidence="2" type="ORF">PF021_07140</name>
</gene>
<dbReference type="SUPFAM" id="SSF53448">
    <property type="entry name" value="Nucleotide-diphospho-sugar transferases"/>
    <property type="match status" value="1"/>
</dbReference>
<comment type="caution">
    <text evidence="2">The sequence shown here is derived from an EMBL/GenBank/DDBJ whole genome shotgun (WGS) entry which is preliminary data.</text>
</comment>
<dbReference type="InterPro" id="IPR001173">
    <property type="entry name" value="Glyco_trans_2-like"/>
</dbReference>
<dbReference type="Pfam" id="PF00535">
    <property type="entry name" value="Glycos_transf_2"/>
    <property type="match status" value="1"/>
</dbReference>